<dbReference type="SUPFAM" id="SSF54427">
    <property type="entry name" value="NTF2-like"/>
    <property type="match status" value="1"/>
</dbReference>
<feature type="transmembrane region" description="Helical" evidence="4">
    <location>
        <begin position="12"/>
        <end position="35"/>
    </location>
</feature>
<dbReference type="GO" id="GO:0046677">
    <property type="term" value="P:response to antibiotic"/>
    <property type="evidence" value="ECO:0007669"/>
    <property type="project" value="InterPro"/>
</dbReference>
<dbReference type="PANTHER" id="PTHR30627">
    <property type="entry name" value="PEPTIDOGLYCAN D,D-TRANSPEPTIDASE"/>
    <property type="match status" value="1"/>
</dbReference>
<evidence type="ECO:0000259" key="7">
    <source>
        <dbReference type="Pfam" id="PF05223"/>
    </source>
</evidence>
<organism evidence="8 9">
    <name type="scientific">[Clostridium] clostridioforme 90A8</name>
    <dbReference type="NCBI Taxonomy" id="999408"/>
    <lineage>
        <taxon>Bacteria</taxon>
        <taxon>Bacillati</taxon>
        <taxon>Bacillota</taxon>
        <taxon>Clostridia</taxon>
        <taxon>Lachnospirales</taxon>
        <taxon>Lachnospiraceae</taxon>
        <taxon>Enterocloster</taxon>
    </lineage>
</organism>
<dbReference type="InterPro" id="IPR001460">
    <property type="entry name" value="PCN-bd_Tpept"/>
</dbReference>
<comment type="subcellular location">
    <subcellularLocation>
        <location evidence="1">Membrane</location>
    </subcellularLocation>
</comment>
<dbReference type="Gene3D" id="3.90.1310.10">
    <property type="entry name" value="Penicillin-binding protein 2a (Domain 2)"/>
    <property type="match status" value="1"/>
</dbReference>
<dbReference type="Pfam" id="PF05223">
    <property type="entry name" value="MecA_N"/>
    <property type="match status" value="1"/>
</dbReference>
<evidence type="ECO:0000259" key="5">
    <source>
        <dbReference type="Pfam" id="PF00905"/>
    </source>
</evidence>
<reference evidence="8 9" key="1">
    <citation type="submission" date="2013-01" db="EMBL/GenBank/DDBJ databases">
        <title>The Genome Sequence of Clostridium clostridioforme 90A8.</title>
        <authorList>
            <consortium name="The Broad Institute Genome Sequencing Platform"/>
            <person name="Earl A."/>
            <person name="Ward D."/>
            <person name="Feldgarden M."/>
            <person name="Gevers D."/>
            <person name="Courvalin P."/>
            <person name="Lambert T."/>
            <person name="Walker B."/>
            <person name="Young S.K."/>
            <person name="Zeng Q."/>
            <person name="Gargeya S."/>
            <person name="Fitzgerald M."/>
            <person name="Haas B."/>
            <person name="Abouelleil A."/>
            <person name="Alvarado L."/>
            <person name="Arachchi H.M."/>
            <person name="Berlin A.M."/>
            <person name="Chapman S.B."/>
            <person name="Dewar J."/>
            <person name="Goldberg J."/>
            <person name="Griggs A."/>
            <person name="Gujja S."/>
            <person name="Hansen M."/>
            <person name="Howarth C."/>
            <person name="Imamovic A."/>
            <person name="Larimer J."/>
            <person name="McCowan C."/>
            <person name="Murphy C."/>
            <person name="Neiman D."/>
            <person name="Pearson M."/>
            <person name="Priest M."/>
            <person name="Roberts A."/>
            <person name="Saif S."/>
            <person name="Shea T."/>
            <person name="Sisk P."/>
            <person name="Sykes S."/>
            <person name="Wortman J."/>
            <person name="Nusbaum C."/>
            <person name="Birren B."/>
        </authorList>
    </citation>
    <scope>NUCLEOTIDE SEQUENCE [LARGE SCALE GENOMIC DNA]</scope>
    <source>
        <strain evidence="8 9">90A8</strain>
    </source>
</reference>
<proteinExistence type="inferred from homology"/>
<name>A0A0E2HDR0_9FIRM</name>
<dbReference type="InterPro" id="IPR007887">
    <property type="entry name" value="MecA_N"/>
</dbReference>
<dbReference type="AlphaFoldDB" id="A0A0E2HDR0"/>
<feature type="domain" description="Penicillin-binding protein transpeptidase" evidence="5">
    <location>
        <begin position="415"/>
        <end position="720"/>
    </location>
</feature>
<dbReference type="Gene3D" id="3.40.710.10">
    <property type="entry name" value="DD-peptidase/beta-lactamase superfamily"/>
    <property type="match status" value="1"/>
</dbReference>
<protein>
    <submittedName>
        <fullName evidence="8">Peptidoglycan glycosyltransferase</fullName>
    </submittedName>
</protein>
<dbReference type="GO" id="GO:0008658">
    <property type="term" value="F:penicillin binding"/>
    <property type="evidence" value="ECO:0007669"/>
    <property type="project" value="InterPro"/>
</dbReference>
<comment type="similarity">
    <text evidence="2">Belongs to the transpeptidase family.</text>
</comment>
<dbReference type="InterPro" id="IPR036138">
    <property type="entry name" value="PBP_dimer_sf"/>
</dbReference>
<evidence type="ECO:0000259" key="6">
    <source>
        <dbReference type="Pfam" id="PF03717"/>
    </source>
</evidence>
<dbReference type="EMBL" id="AGYR01000013">
    <property type="protein sequence ID" value="ENZ17630.1"/>
    <property type="molecule type" value="Genomic_DNA"/>
</dbReference>
<dbReference type="GO" id="GO:0005886">
    <property type="term" value="C:plasma membrane"/>
    <property type="evidence" value="ECO:0007669"/>
    <property type="project" value="TreeGrafter"/>
</dbReference>
<dbReference type="HOGENOM" id="CLU_009289_5_2_9"/>
<dbReference type="GO" id="GO:0071555">
    <property type="term" value="P:cell wall organization"/>
    <property type="evidence" value="ECO:0007669"/>
    <property type="project" value="TreeGrafter"/>
</dbReference>
<comment type="caution">
    <text evidence="8">The sequence shown here is derived from an EMBL/GenBank/DDBJ whole genome shotgun (WGS) entry which is preliminary data.</text>
</comment>
<keyword evidence="8" id="KW-0808">Transferase</keyword>
<evidence type="ECO:0000256" key="4">
    <source>
        <dbReference type="SAM" id="Phobius"/>
    </source>
</evidence>
<evidence type="ECO:0000256" key="3">
    <source>
        <dbReference type="ARBA" id="ARBA00023136"/>
    </source>
</evidence>
<dbReference type="Gene3D" id="3.10.450.100">
    <property type="entry name" value="NTF2-like, domain 1"/>
    <property type="match status" value="1"/>
</dbReference>
<dbReference type="Proteomes" id="UP000013085">
    <property type="component" value="Unassembled WGS sequence"/>
</dbReference>
<dbReference type="InterPro" id="IPR012338">
    <property type="entry name" value="Beta-lactam/transpept-like"/>
</dbReference>
<dbReference type="GO" id="GO:0016740">
    <property type="term" value="F:transferase activity"/>
    <property type="evidence" value="ECO:0007669"/>
    <property type="project" value="UniProtKB-KW"/>
</dbReference>
<dbReference type="PATRIC" id="fig|999408.3.peg.1700"/>
<keyword evidence="4" id="KW-0812">Transmembrane</keyword>
<evidence type="ECO:0000313" key="9">
    <source>
        <dbReference type="Proteomes" id="UP000013085"/>
    </source>
</evidence>
<feature type="domain" description="NTF2-like N-terminal transpeptidase" evidence="7">
    <location>
        <begin position="46"/>
        <end position="185"/>
    </location>
</feature>
<gene>
    <name evidence="8" type="ORF">HMPREF1090_01580</name>
</gene>
<sequence length="740" mass="81380">MRSRRKRRRSRAVIIIPLVLVCIGAAAAGMAFLWFAKGQAGERRAAPDERFMEYTGYLTEGNYEAMYRMLDSGSRMNISQEDFITRNKNIYEGIGASSIRVDITGVEEKEEQGIQTVSYETSMDSSAGPIHFLNQADFKLEASFGAAGTEGHESEEAGKKKNGKKDEEYRLIWNDRVIFPNLSWNDKVRVTTDKAVRGSVLDRNGIMLAGKGAASMVGLVPGKMSREADKYSENDLNRLSELLGVSADSIRKKLSAGWVKDDSLVPVKTLKKVDELNLQSQLPEDENVQNRALQDELLTIPGVMITDTSVRYYPLGEKAAHLVGYVQNVTAEDLEEHKGEGYLSDSVIGRSGMEGLFEKELKGQNGRIISIVTSQGEEKQVLAAIPRIDGQDITLTIDSSLQEMVYDAFEDSKSCTVAMNPYTGEILALVNTPSYDDNDFILGMSEETWAGLNEDERKPMLNRFRQRFAPGSSFKPITGVIGLTTGALTPDENFGEDAAGLSWRKDAGWGGYYVTTLHGYSPVNLKNAYIYSDNIYFARAALKIGKDDFMAGLNRLGFNQKLPFEISVAESQYSNTDQIETEIQLADSGYGQGQVLVNPIHLASLYTMYPNRGKVLKPYLVYKDTPEPEVWIEDACSPETAEIVEDGMKAVISSEHGTGHAAMRSDITLAGKTGTAEIKASKEDTSGTEQGWFAVYTADADIQKPVLMVSMVEDVKNAGGSGLVVRKSRDVLGAYIPSGQ</sequence>
<dbReference type="SUPFAM" id="SSF56601">
    <property type="entry name" value="beta-lactamase/transpeptidase-like"/>
    <property type="match status" value="1"/>
</dbReference>
<keyword evidence="4" id="KW-1133">Transmembrane helix</keyword>
<dbReference type="InterPro" id="IPR032710">
    <property type="entry name" value="NTF2-like_dom_sf"/>
</dbReference>
<dbReference type="Pfam" id="PF03717">
    <property type="entry name" value="PBP_dimer"/>
    <property type="match status" value="1"/>
</dbReference>
<dbReference type="Gene3D" id="3.30.1390.30">
    <property type="entry name" value="Penicillin-binding protein 2a, domain 3"/>
    <property type="match status" value="1"/>
</dbReference>
<accession>A0A0E2HDR0</accession>
<evidence type="ECO:0000256" key="1">
    <source>
        <dbReference type="ARBA" id="ARBA00004370"/>
    </source>
</evidence>
<dbReference type="InterPro" id="IPR005311">
    <property type="entry name" value="PBP_dimer"/>
</dbReference>
<dbReference type="SUPFAM" id="SSF56519">
    <property type="entry name" value="Penicillin binding protein dimerisation domain"/>
    <property type="match status" value="1"/>
</dbReference>
<evidence type="ECO:0000313" key="8">
    <source>
        <dbReference type="EMBL" id="ENZ17630.1"/>
    </source>
</evidence>
<dbReference type="Pfam" id="PF00905">
    <property type="entry name" value="Transpeptidase"/>
    <property type="match status" value="1"/>
</dbReference>
<dbReference type="InterPro" id="IPR050515">
    <property type="entry name" value="Beta-lactam/transpept"/>
</dbReference>
<dbReference type="RefSeq" id="WP_002595475.1">
    <property type="nucleotide sequence ID" value="NZ_KB851018.1"/>
</dbReference>
<feature type="domain" description="Penicillin-binding protein dimerisation" evidence="6">
    <location>
        <begin position="193"/>
        <end position="379"/>
    </location>
</feature>
<keyword evidence="3 4" id="KW-0472">Membrane</keyword>
<dbReference type="PANTHER" id="PTHR30627:SF25">
    <property type="entry name" value="PENICILLIN-BINDING PROTEIN 3"/>
    <property type="match status" value="1"/>
</dbReference>
<evidence type="ECO:0000256" key="2">
    <source>
        <dbReference type="ARBA" id="ARBA00007171"/>
    </source>
</evidence>
<dbReference type="GO" id="GO:0071972">
    <property type="term" value="F:peptidoglycan L,D-transpeptidase activity"/>
    <property type="evidence" value="ECO:0007669"/>
    <property type="project" value="TreeGrafter"/>
</dbReference>